<dbReference type="EMBL" id="SIJB01000016">
    <property type="protein sequence ID" value="NBI28591.1"/>
    <property type="molecule type" value="Genomic_DNA"/>
</dbReference>
<proteinExistence type="predicted"/>
<organism evidence="1 2">
    <name type="scientific">Chengkuizengella marina</name>
    <dbReference type="NCBI Taxonomy" id="2507566"/>
    <lineage>
        <taxon>Bacteria</taxon>
        <taxon>Bacillati</taxon>
        <taxon>Bacillota</taxon>
        <taxon>Bacilli</taxon>
        <taxon>Bacillales</taxon>
        <taxon>Paenibacillaceae</taxon>
        <taxon>Chengkuizengella</taxon>
    </lineage>
</organism>
<keyword evidence="2" id="KW-1185">Reference proteome</keyword>
<gene>
    <name evidence="1" type="ORF">ERL59_06450</name>
</gene>
<comment type="caution">
    <text evidence="1">The sequence shown here is derived from an EMBL/GenBank/DDBJ whole genome shotgun (WGS) entry which is preliminary data.</text>
</comment>
<dbReference type="Proteomes" id="UP000448943">
    <property type="component" value="Unassembled WGS sequence"/>
</dbReference>
<evidence type="ECO:0000313" key="2">
    <source>
        <dbReference type="Proteomes" id="UP000448943"/>
    </source>
</evidence>
<evidence type="ECO:0000313" key="1">
    <source>
        <dbReference type="EMBL" id="NBI28591.1"/>
    </source>
</evidence>
<sequence length="262" mass="29924">MLSLILTSCSADTTTEVSDIEEKYQEAVFSTSIEDWTKVELLINEIPDDYKDTKTIKLLLDSWNSYKEGDFESSLESLQKIDAQYDGDIKDDVSFFKEYIPEQIKEQKNIQESTLKLADETASLKKLLSSAKHDESIEYITDLYVSSKISFSEKEALLNYVRALNDFLNGYENSAFERLSNISPNYIGFYAEEVNKTLVTQGSKVRPPVVGMTKDEVLATIWGKPNKINTTTTTSGTDEQWVYDDNKYVYFENDVVVAIQEF</sequence>
<protein>
    <submittedName>
        <fullName evidence="1">Uncharacterized protein</fullName>
    </submittedName>
</protein>
<accession>A0A6N9PYJ3</accession>
<name>A0A6N9PYJ3_9BACL</name>
<dbReference type="AlphaFoldDB" id="A0A6N9PYJ3"/>
<reference evidence="1 2" key="1">
    <citation type="submission" date="2019-01" db="EMBL/GenBank/DDBJ databases">
        <title>Chengkuizengella sp. nov., isolated from deep-sea sediment of East Pacific Ocean.</title>
        <authorList>
            <person name="Yang J."/>
            <person name="Lai Q."/>
            <person name="Shao Z."/>
        </authorList>
    </citation>
    <scope>NUCLEOTIDE SEQUENCE [LARGE SCALE GENOMIC DNA]</scope>
    <source>
        <strain evidence="1 2">YPA3-1-1</strain>
    </source>
</reference>